<dbReference type="AlphaFoldDB" id="A0A550HZK9"/>
<name>A0A550HZK9_9FLAO</name>
<dbReference type="InterPro" id="IPR004358">
    <property type="entry name" value="Sig_transdc_His_kin-like_C"/>
</dbReference>
<accession>A0A550HZK9</accession>
<dbReference type="InterPro" id="IPR036890">
    <property type="entry name" value="HATPase_C_sf"/>
</dbReference>
<dbReference type="Gene3D" id="1.10.287.130">
    <property type="match status" value="1"/>
</dbReference>
<evidence type="ECO:0000256" key="4">
    <source>
        <dbReference type="SAM" id="Coils"/>
    </source>
</evidence>
<sequence>MKDTRKDLLHQTHQRIFEIITGELPVKEAVKLIDDKISGFGTTWDEMILSKKDYLGILENTRNQQENYQLEWNLKPFSYRMLANDTVAVLCDEVNFFSPTDTGEKIEMFLRYTGVYEYTGEKWLLIHFHGSKPEFVDSAIDSFGIEHLKEKNEELKEEVKKRTARLEESLSRLRATQEQLIHSEKMASLGELTAGIAHEIKNPLNFVNNFSDLNVELIDESFEELDKIGSSAALSEAREILEDVKSNLEKIKQHGSRADSIVKSMLQHSRGGNGKAEKVDFNGLVKEYVNLAFHGMRAGKKPINVSIDYHLDEKIDKVPVIQEDFSRVILNLCNNAFDAMHEKLNVSKTQGEYSPKLKVKTYGKGDKIILEIEDNGPGISDEYKSKILQPFFTTKKGTEGTGLGLSITNDIIKAHGGELKVESKTDNKTYSRFIIQLKK</sequence>
<dbReference type="OrthoDB" id="1931120at2"/>
<dbReference type="InterPro" id="IPR003594">
    <property type="entry name" value="HATPase_dom"/>
</dbReference>
<keyword evidence="3" id="KW-0597">Phosphoprotein</keyword>
<dbReference type="RefSeq" id="WP_143411359.1">
    <property type="nucleotide sequence ID" value="NZ_VHSF01000003.1"/>
</dbReference>
<evidence type="ECO:0000256" key="3">
    <source>
        <dbReference type="ARBA" id="ARBA00022553"/>
    </source>
</evidence>
<evidence type="ECO:0000313" key="6">
    <source>
        <dbReference type="EMBL" id="TRO64162.1"/>
    </source>
</evidence>
<dbReference type="Pfam" id="PF02518">
    <property type="entry name" value="HATPase_c"/>
    <property type="match status" value="1"/>
</dbReference>
<proteinExistence type="predicted"/>
<dbReference type="Gene3D" id="3.30.565.10">
    <property type="entry name" value="Histidine kinase-like ATPase, C-terminal domain"/>
    <property type="match status" value="1"/>
</dbReference>
<dbReference type="PRINTS" id="PR00344">
    <property type="entry name" value="BCTRLSENSOR"/>
</dbReference>
<dbReference type="SUPFAM" id="SSF55874">
    <property type="entry name" value="ATPase domain of HSP90 chaperone/DNA topoisomerase II/histidine kinase"/>
    <property type="match status" value="1"/>
</dbReference>
<dbReference type="PANTHER" id="PTHR43065">
    <property type="entry name" value="SENSOR HISTIDINE KINASE"/>
    <property type="match status" value="1"/>
</dbReference>
<dbReference type="SUPFAM" id="SSF47384">
    <property type="entry name" value="Homodimeric domain of signal transducing histidine kinase"/>
    <property type="match status" value="1"/>
</dbReference>
<evidence type="ECO:0000313" key="7">
    <source>
        <dbReference type="Proteomes" id="UP000315131"/>
    </source>
</evidence>
<organism evidence="6 7">
    <name type="scientific">Christiangramia sabulilitoris</name>
    <dbReference type="NCBI Taxonomy" id="2583991"/>
    <lineage>
        <taxon>Bacteria</taxon>
        <taxon>Pseudomonadati</taxon>
        <taxon>Bacteroidota</taxon>
        <taxon>Flavobacteriia</taxon>
        <taxon>Flavobacteriales</taxon>
        <taxon>Flavobacteriaceae</taxon>
        <taxon>Christiangramia</taxon>
    </lineage>
</organism>
<dbReference type="EC" id="2.7.13.3" evidence="2"/>
<dbReference type="InterPro" id="IPR005467">
    <property type="entry name" value="His_kinase_dom"/>
</dbReference>
<dbReference type="PROSITE" id="PS50109">
    <property type="entry name" value="HIS_KIN"/>
    <property type="match status" value="1"/>
</dbReference>
<dbReference type="PANTHER" id="PTHR43065:SF42">
    <property type="entry name" value="TWO-COMPONENT SENSOR PPRA"/>
    <property type="match status" value="1"/>
</dbReference>
<dbReference type="Proteomes" id="UP000315131">
    <property type="component" value="Unassembled WGS sequence"/>
</dbReference>
<evidence type="ECO:0000259" key="5">
    <source>
        <dbReference type="PROSITE" id="PS50109"/>
    </source>
</evidence>
<dbReference type="SUPFAM" id="SSF54427">
    <property type="entry name" value="NTF2-like"/>
    <property type="match status" value="1"/>
</dbReference>
<evidence type="ECO:0000256" key="1">
    <source>
        <dbReference type="ARBA" id="ARBA00000085"/>
    </source>
</evidence>
<dbReference type="EMBL" id="VHSF01000003">
    <property type="protein sequence ID" value="TRO64162.1"/>
    <property type="molecule type" value="Genomic_DNA"/>
</dbReference>
<dbReference type="GO" id="GO:0000155">
    <property type="term" value="F:phosphorelay sensor kinase activity"/>
    <property type="evidence" value="ECO:0007669"/>
    <property type="project" value="InterPro"/>
</dbReference>
<dbReference type="SMART" id="SM00388">
    <property type="entry name" value="HisKA"/>
    <property type="match status" value="1"/>
</dbReference>
<dbReference type="InterPro" id="IPR032710">
    <property type="entry name" value="NTF2-like_dom_sf"/>
</dbReference>
<comment type="catalytic activity">
    <reaction evidence="1">
        <text>ATP + protein L-histidine = ADP + protein N-phospho-L-histidine.</text>
        <dbReference type="EC" id="2.7.13.3"/>
    </reaction>
</comment>
<dbReference type="InterPro" id="IPR037401">
    <property type="entry name" value="SnoaL-like"/>
</dbReference>
<reference evidence="6 7" key="1">
    <citation type="submission" date="2019-06" db="EMBL/GenBank/DDBJ databases">
        <title>Gramella sabulilitoris sp. nov., isolated from a marine sand.</title>
        <authorList>
            <person name="Yoon J.-H."/>
        </authorList>
    </citation>
    <scope>NUCLEOTIDE SEQUENCE [LARGE SCALE GENOMIC DNA]</scope>
    <source>
        <strain evidence="6 7">HSMS-1</strain>
    </source>
</reference>
<dbReference type="InterPro" id="IPR036097">
    <property type="entry name" value="HisK_dim/P_sf"/>
</dbReference>
<dbReference type="Gene3D" id="3.10.450.50">
    <property type="match status" value="1"/>
</dbReference>
<dbReference type="InterPro" id="IPR003661">
    <property type="entry name" value="HisK_dim/P_dom"/>
</dbReference>
<keyword evidence="7" id="KW-1185">Reference proteome</keyword>
<keyword evidence="4" id="KW-0175">Coiled coil</keyword>
<dbReference type="CDD" id="cd00082">
    <property type="entry name" value="HisKA"/>
    <property type="match status" value="1"/>
</dbReference>
<protein>
    <recommendedName>
        <fullName evidence="2">histidine kinase</fullName>
        <ecNumber evidence="2">2.7.13.3</ecNumber>
    </recommendedName>
</protein>
<comment type="caution">
    <text evidence="6">The sequence shown here is derived from an EMBL/GenBank/DDBJ whole genome shotgun (WGS) entry which is preliminary data.</text>
</comment>
<feature type="coiled-coil region" evidence="4">
    <location>
        <begin position="145"/>
        <end position="176"/>
    </location>
</feature>
<feature type="domain" description="Histidine kinase" evidence="5">
    <location>
        <begin position="195"/>
        <end position="439"/>
    </location>
</feature>
<dbReference type="Pfam" id="PF00512">
    <property type="entry name" value="HisKA"/>
    <property type="match status" value="1"/>
</dbReference>
<evidence type="ECO:0000256" key="2">
    <source>
        <dbReference type="ARBA" id="ARBA00012438"/>
    </source>
</evidence>
<gene>
    <name evidence="6" type="ORF">FGM01_11705</name>
</gene>
<dbReference type="Pfam" id="PF13474">
    <property type="entry name" value="SnoaL_3"/>
    <property type="match status" value="1"/>
</dbReference>
<dbReference type="SMART" id="SM00387">
    <property type="entry name" value="HATPase_c"/>
    <property type="match status" value="1"/>
</dbReference>